<feature type="transmembrane region" description="Helical" evidence="9">
    <location>
        <begin position="133"/>
        <end position="154"/>
    </location>
</feature>
<evidence type="ECO:0000256" key="3">
    <source>
        <dbReference type="ARBA" id="ARBA00022448"/>
    </source>
</evidence>
<feature type="transmembrane region" description="Helical" evidence="9">
    <location>
        <begin position="72"/>
        <end position="94"/>
    </location>
</feature>
<dbReference type="Proteomes" id="UP000525078">
    <property type="component" value="Unassembled WGS sequence"/>
</dbReference>
<dbReference type="Proteomes" id="UP000583929">
    <property type="component" value="Unassembled WGS sequence"/>
</dbReference>
<evidence type="ECO:0000313" key="12">
    <source>
        <dbReference type="Proteomes" id="UP000525078"/>
    </source>
</evidence>
<feature type="transmembrane region" description="Helical" evidence="9">
    <location>
        <begin position="106"/>
        <end position="127"/>
    </location>
</feature>
<evidence type="ECO:0000256" key="8">
    <source>
        <dbReference type="ARBA" id="ARBA00023136"/>
    </source>
</evidence>
<evidence type="ECO:0000256" key="5">
    <source>
        <dbReference type="ARBA" id="ARBA00022692"/>
    </source>
</evidence>
<comment type="caution">
    <text evidence="11">The sequence shown here is derived from an EMBL/GenBank/DDBJ whole genome shotgun (WGS) entry which is preliminary data.</text>
</comment>
<evidence type="ECO:0000256" key="2">
    <source>
        <dbReference type="ARBA" id="ARBA00007809"/>
    </source>
</evidence>
<gene>
    <name evidence="10" type="ORF">F8388_025466</name>
    <name evidence="11" type="ORF">G4B88_015560</name>
</gene>
<dbReference type="InterPro" id="IPR004316">
    <property type="entry name" value="SWEET_rpt"/>
</dbReference>
<dbReference type="GO" id="GO:0016020">
    <property type="term" value="C:membrane"/>
    <property type="evidence" value="ECO:0007669"/>
    <property type="project" value="InterPro"/>
</dbReference>
<comment type="subcellular location">
    <subcellularLocation>
        <location evidence="1">Endomembrane system</location>
        <topology evidence="1">Multi-pass membrane protein</topology>
    </subcellularLocation>
</comment>
<comment type="caution">
    <text evidence="9">Lacks conserved residue(s) required for the propagation of feature annotation.</text>
</comment>
<dbReference type="GO" id="GO:0051260">
    <property type="term" value="P:protein homooligomerization"/>
    <property type="evidence" value="ECO:0007669"/>
    <property type="project" value="UniProtKB-ARBA"/>
</dbReference>
<evidence type="ECO:0000256" key="6">
    <source>
        <dbReference type="ARBA" id="ARBA00022737"/>
    </source>
</evidence>
<evidence type="ECO:0000256" key="1">
    <source>
        <dbReference type="ARBA" id="ARBA00004127"/>
    </source>
</evidence>
<dbReference type="Pfam" id="PF03083">
    <property type="entry name" value="MtN3_slv"/>
    <property type="match status" value="2"/>
</dbReference>
<keyword evidence="13" id="KW-1185">Reference proteome</keyword>
<dbReference type="Gene3D" id="1.20.1280.290">
    <property type="match status" value="2"/>
</dbReference>
<keyword evidence="8 9" id="KW-0472">Membrane</keyword>
<dbReference type="PANTHER" id="PTHR10791:SF236">
    <property type="entry name" value="BIDIRECTIONAL SUGAR TRANSPORTER SWEET8"/>
    <property type="match status" value="1"/>
</dbReference>
<evidence type="ECO:0000313" key="13">
    <source>
        <dbReference type="Proteomes" id="UP000583929"/>
    </source>
</evidence>
<evidence type="ECO:0000313" key="11">
    <source>
        <dbReference type="EMBL" id="KAF4390670.1"/>
    </source>
</evidence>
<reference evidence="12 13" key="1">
    <citation type="journal article" date="2020" name="bioRxiv">
        <title>Sequence and annotation of 42 cannabis genomes reveals extensive copy number variation in cannabinoid synthesis and pathogen resistance genes.</title>
        <authorList>
            <person name="Mckernan K.J."/>
            <person name="Helbert Y."/>
            <person name="Kane L.T."/>
            <person name="Ebling H."/>
            <person name="Zhang L."/>
            <person name="Liu B."/>
            <person name="Eaton Z."/>
            <person name="Mclaughlin S."/>
            <person name="Kingan S."/>
            <person name="Baybayan P."/>
            <person name="Concepcion G."/>
            <person name="Jordan M."/>
            <person name="Riva A."/>
            <person name="Barbazuk W."/>
            <person name="Harkins T."/>
        </authorList>
    </citation>
    <scope>NUCLEOTIDE SEQUENCE [LARGE SCALE GENOMIC DNA]</scope>
    <source>
        <strain evidence="12 13">cv. Jamaican Lion 4</strain>
        <strain evidence="11">Father</strain>
        <strain evidence="10">Mother</strain>
        <tissue evidence="11">Leaf</tissue>
    </source>
</reference>
<keyword evidence="3 9" id="KW-0813">Transport</keyword>
<proteinExistence type="inferred from homology"/>
<dbReference type="InterPro" id="IPR047664">
    <property type="entry name" value="SWEET"/>
</dbReference>
<dbReference type="EMBL" id="JAATIQ010000062">
    <property type="protein sequence ID" value="KAF4390670.1"/>
    <property type="molecule type" value="Genomic_DNA"/>
</dbReference>
<accession>A0A7J6H7W1</accession>
<evidence type="ECO:0000313" key="10">
    <source>
        <dbReference type="EMBL" id="KAF4376595.1"/>
    </source>
</evidence>
<keyword evidence="7 9" id="KW-1133">Transmembrane helix</keyword>
<sequence>MVMSAEAARNVVGIIGNVISFGLFLSPVPTFWRIIKSKAVEEFKPDPYLATVLNCALWIFYGMPFIHPDSLLVVTINSVGLVLELIYLTIFFIYATTEGRRKVVRWLFFELVFFGGVVALGLLVFHGTTRRSLFVGILCDIFNIIMYTSPLTIMSKVIKTKSVEYMPFYLSLTNFLNGSCWTAYALIKLDIYVLVSNGLGAISGAVQLILYACYYGTTPKKGSGEVELSAADRV</sequence>
<dbReference type="PANTHER" id="PTHR10791">
    <property type="entry name" value="RAG1-ACTIVATING PROTEIN 1"/>
    <property type="match status" value="1"/>
</dbReference>
<dbReference type="AlphaFoldDB" id="A0A7J6H7W1"/>
<comment type="function">
    <text evidence="9">Mediates both low-affinity uptake and efflux of sugar across the membrane.</text>
</comment>
<feature type="transmembrane region" description="Helical" evidence="9">
    <location>
        <begin position="166"/>
        <end position="187"/>
    </location>
</feature>
<evidence type="ECO:0000256" key="9">
    <source>
        <dbReference type="RuleBase" id="RU910715"/>
    </source>
</evidence>
<evidence type="ECO:0000256" key="7">
    <source>
        <dbReference type="ARBA" id="ARBA00022989"/>
    </source>
</evidence>
<protein>
    <recommendedName>
        <fullName evidence="9">Bidirectional sugar transporter SWEET</fullName>
    </recommendedName>
</protein>
<organism evidence="11 13">
    <name type="scientific">Cannabis sativa</name>
    <name type="common">Hemp</name>
    <name type="synonym">Marijuana</name>
    <dbReference type="NCBI Taxonomy" id="3483"/>
    <lineage>
        <taxon>Eukaryota</taxon>
        <taxon>Viridiplantae</taxon>
        <taxon>Streptophyta</taxon>
        <taxon>Embryophyta</taxon>
        <taxon>Tracheophyta</taxon>
        <taxon>Spermatophyta</taxon>
        <taxon>Magnoliopsida</taxon>
        <taxon>eudicotyledons</taxon>
        <taxon>Gunneridae</taxon>
        <taxon>Pentapetalae</taxon>
        <taxon>rosids</taxon>
        <taxon>fabids</taxon>
        <taxon>Rosales</taxon>
        <taxon>Cannabaceae</taxon>
        <taxon>Cannabis</taxon>
    </lineage>
</organism>
<dbReference type="FunFam" id="1.20.1280.290:FF:000001">
    <property type="entry name" value="Bidirectional sugar transporter SWEET"/>
    <property type="match status" value="1"/>
</dbReference>
<keyword evidence="5 9" id="KW-0812">Transmembrane</keyword>
<dbReference type="GO" id="GO:0012505">
    <property type="term" value="C:endomembrane system"/>
    <property type="evidence" value="ECO:0007669"/>
    <property type="project" value="UniProtKB-SubCell"/>
</dbReference>
<name>A0A7J6H7W1_CANSA</name>
<dbReference type="GO" id="GO:0051119">
    <property type="term" value="F:sugar transmembrane transporter activity"/>
    <property type="evidence" value="ECO:0007669"/>
    <property type="project" value="InterPro"/>
</dbReference>
<comment type="similarity">
    <text evidence="2 9">Belongs to the SWEET sugar transporter family.</text>
</comment>
<evidence type="ECO:0000256" key="4">
    <source>
        <dbReference type="ARBA" id="ARBA00022597"/>
    </source>
</evidence>
<dbReference type="FunFam" id="1.20.1280.290:FF:000002">
    <property type="entry name" value="Bidirectional sugar transporter SWEET"/>
    <property type="match status" value="1"/>
</dbReference>
<keyword evidence="4 9" id="KW-0762">Sugar transport</keyword>
<feature type="transmembrane region" description="Helical" evidence="9">
    <location>
        <begin position="193"/>
        <end position="214"/>
    </location>
</feature>
<keyword evidence="6" id="KW-0677">Repeat</keyword>
<feature type="transmembrane region" description="Helical" evidence="9">
    <location>
        <begin position="12"/>
        <end position="35"/>
    </location>
</feature>
<dbReference type="EMBL" id="JAATIP010000084">
    <property type="protein sequence ID" value="KAF4376595.1"/>
    <property type="molecule type" value="Genomic_DNA"/>
</dbReference>